<dbReference type="Pfam" id="PF07238">
    <property type="entry name" value="PilZ"/>
    <property type="match status" value="1"/>
</dbReference>
<reference evidence="2 3" key="1">
    <citation type="journal article" date="2011" name="Stand. Genomic Sci.">
        <title>Complete genome sequence of Desulfobulbus propionicus type strain (1pr3).</title>
        <authorList>
            <person name="Pagani I."/>
            <person name="Lapidus A."/>
            <person name="Nolan M."/>
            <person name="Lucas S."/>
            <person name="Hammon N."/>
            <person name="Deshpande S."/>
            <person name="Cheng J.F."/>
            <person name="Chertkov O."/>
            <person name="Davenport K."/>
            <person name="Tapia R."/>
            <person name="Han C."/>
            <person name="Goodwin L."/>
            <person name="Pitluck S."/>
            <person name="Liolios K."/>
            <person name="Mavromatis K."/>
            <person name="Ivanova N."/>
            <person name="Mikhailova N."/>
            <person name="Pati A."/>
            <person name="Chen A."/>
            <person name="Palaniappan K."/>
            <person name="Land M."/>
            <person name="Hauser L."/>
            <person name="Chang Y.J."/>
            <person name="Jeffries C.D."/>
            <person name="Detter J.C."/>
            <person name="Brambilla E."/>
            <person name="Kannan K.P."/>
            <person name="Djao O.D."/>
            <person name="Rohde M."/>
            <person name="Pukall R."/>
            <person name="Spring S."/>
            <person name="Goker M."/>
            <person name="Sikorski J."/>
            <person name="Woyke T."/>
            <person name="Bristow J."/>
            <person name="Eisen J.A."/>
            <person name="Markowitz V."/>
            <person name="Hugenholtz P."/>
            <person name="Kyrpides N.C."/>
            <person name="Klenk H.P."/>
        </authorList>
    </citation>
    <scope>NUCLEOTIDE SEQUENCE [LARGE SCALE GENOMIC DNA]</scope>
    <source>
        <strain evidence="3">ATCC 33891 / DSM 2032 / 1pr3</strain>
    </source>
</reference>
<evidence type="ECO:0000259" key="1">
    <source>
        <dbReference type="Pfam" id="PF07238"/>
    </source>
</evidence>
<dbReference type="Proteomes" id="UP000006365">
    <property type="component" value="Chromosome"/>
</dbReference>
<dbReference type="EMBL" id="CP002364">
    <property type="protein sequence ID" value="ADW18965.1"/>
    <property type="molecule type" value="Genomic_DNA"/>
</dbReference>
<dbReference type="AlphaFoldDB" id="A0A7U3YP54"/>
<gene>
    <name evidence="2" type="ordered locus">Despr_2831</name>
</gene>
<evidence type="ECO:0000313" key="3">
    <source>
        <dbReference type="Proteomes" id="UP000006365"/>
    </source>
</evidence>
<feature type="domain" description="PilZ" evidence="1">
    <location>
        <begin position="4"/>
        <end position="126"/>
    </location>
</feature>
<organism evidence="2 3">
    <name type="scientific">Desulfobulbus propionicus (strain ATCC 33891 / DSM 2032 / VKM B-1956 / 1pr3)</name>
    <dbReference type="NCBI Taxonomy" id="577650"/>
    <lineage>
        <taxon>Bacteria</taxon>
        <taxon>Pseudomonadati</taxon>
        <taxon>Thermodesulfobacteriota</taxon>
        <taxon>Desulfobulbia</taxon>
        <taxon>Desulfobulbales</taxon>
        <taxon>Desulfobulbaceae</taxon>
        <taxon>Desulfobulbus</taxon>
    </lineage>
</organism>
<accession>A0A7U3YP54</accession>
<evidence type="ECO:0000313" key="2">
    <source>
        <dbReference type="EMBL" id="ADW18965.1"/>
    </source>
</evidence>
<dbReference type="KEGG" id="dpr:Despr_2831"/>
<dbReference type="InterPro" id="IPR009875">
    <property type="entry name" value="PilZ_domain"/>
</dbReference>
<proteinExistence type="predicted"/>
<keyword evidence="3" id="KW-1185">Reference proteome</keyword>
<dbReference type="GO" id="GO:0035438">
    <property type="term" value="F:cyclic-di-GMP binding"/>
    <property type="evidence" value="ECO:0007669"/>
    <property type="project" value="InterPro"/>
</dbReference>
<dbReference type="RefSeq" id="WP_015725490.1">
    <property type="nucleotide sequence ID" value="NC_014972.1"/>
</dbReference>
<protein>
    <recommendedName>
        <fullName evidence="1">PilZ domain-containing protein</fullName>
    </recommendedName>
</protein>
<sequence>MNIEQRRSPRLVDYLPLEVHVVHKRDGHVIAGPFSGRIIDLSIHGACLLMSQVMHERFHLFYSTRETDERLLHLTIDHPPELQHCTLAAQPVWMALFRQQQIRAFKIGVEFTGNPEKQHMREIQEALRKNRPERSNKWIELCSYFAGRRERDCR</sequence>
<name>A0A7U3YP54_DESPD</name>